<name>A0AA37XDN1_9MICO</name>
<dbReference type="GO" id="GO:0004806">
    <property type="term" value="F:triacylglycerol lipase activity"/>
    <property type="evidence" value="ECO:0007669"/>
    <property type="project" value="InterPro"/>
</dbReference>
<feature type="transmembrane region" description="Helical" evidence="1">
    <location>
        <begin position="118"/>
        <end position="135"/>
    </location>
</feature>
<evidence type="ECO:0008006" key="4">
    <source>
        <dbReference type="Google" id="ProtNLM"/>
    </source>
</evidence>
<keyword evidence="3" id="KW-1185">Reference proteome</keyword>
<dbReference type="AlphaFoldDB" id="A0AA37XDN1"/>
<gene>
    <name evidence="2" type="ORF">GCM10025875_02190</name>
</gene>
<accession>A0AA37XDN1</accession>
<evidence type="ECO:0000256" key="1">
    <source>
        <dbReference type="SAM" id="Phobius"/>
    </source>
</evidence>
<dbReference type="EMBL" id="BSUM01000001">
    <property type="protein sequence ID" value="GMA30227.1"/>
    <property type="molecule type" value="Genomic_DNA"/>
</dbReference>
<protein>
    <recommendedName>
        <fullName evidence="4">Lipase</fullName>
    </recommendedName>
</protein>
<dbReference type="Proteomes" id="UP001157161">
    <property type="component" value="Unassembled WGS sequence"/>
</dbReference>
<dbReference type="Pfam" id="PF03729">
    <property type="entry name" value="DUF308"/>
    <property type="match status" value="2"/>
</dbReference>
<reference evidence="2" key="1">
    <citation type="journal article" date="2014" name="Int. J. Syst. Evol. Microbiol.">
        <title>Complete genome sequence of Corynebacterium casei LMG S-19264T (=DSM 44701T), isolated from a smear-ripened cheese.</title>
        <authorList>
            <consortium name="US DOE Joint Genome Institute (JGI-PGF)"/>
            <person name="Walter F."/>
            <person name="Albersmeier A."/>
            <person name="Kalinowski J."/>
            <person name="Ruckert C."/>
        </authorList>
    </citation>
    <scope>NUCLEOTIDE SEQUENCE</scope>
    <source>
        <strain evidence="2">NBRC 112290</strain>
    </source>
</reference>
<dbReference type="GO" id="GO:0016042">
    <property type="term" value="P:lipid catabolic process"/>
    <property type="evidence" value="ECO:0007669"/>
    <property type="project" value="InterPro"/>
</dbReference>
<feature type="transmembrane region" description="Helical" evidence="1">
    <location>
        <begin position="141"/>
        <end position="162"/>
    </location>
</feature>
<keyword evidence="1" id="KW-0472">Membrane</keyword>
<dbReference type="InterPro" id="IPR029058">
    <property type="entry name" value="AB_hydrolase_fold"/>
</dbReference>
<proteinExistence type="predicted"/>
<comment type="caution">
    <text evidence="2">The sequence shown here is derived from an EMBL/GenBank/DDBJ whole genome shotgun (WGS) entry which is preliminary data.</text>
</comment>
<evidence type="ECO:0000313" key="2">
    <source>
        <dbReference type="EMBL" id="GMA30227.1"/>
    </source>
</evidence>
<dbReference type="Gene3D" id="1.10.260.130">
    <property type="match status" value="1"/>
</dbReference>
<reference evidence="2" key="2">
    <citation type="submission" date="2023-02" db="EMBL/GenBank/DDBJ databases">
        <authorList>
            <person name="Sun Q."/>
            <person name="Mori K."/>
        </authorList>
    </citation>
    <scope>NUCLEOTIDE SEQUENCE</scope>
    <source>
        <strain evidence="2">NBRC 112290</strain>
    </source>
</reference>
<dbReference type="Gene3D" id="3.40.50.1820">
    <property type="entry name" value="alpha/beta hydrolase"/>
    <property type="match status" value="1"/>
</dbReference>
<evidence type="ECO:0000313" key="3">
    <source>
        <dbReference type="Proteomes" id="UP001157161"/>
    </source>
</evidence>
<keyword evidence="1" id="KW-1133">Transmembrane helix</keyword>
<sequence length="579" mass="59748">MLSAVVGLVLVAAGAVALTRPLATLLVLAVVAGPAVVLGAVRALASPSTGSDLTPSWRGGRARWWAAGVLAAVLAVGALLDVPRAVGLLPWLVALTLLGAAARLVLRAVRGTGRAPRPVTLLAAVACAVAAWPVLTWPDLALLLLATTSALSAVVVGVRQLVRAVRPRRGRRTAPRWLVATGFVTASTLVLLATAGLGWLRSDVAPVPDFYAWDGAIPAEPGTVLRTEAYDGEVPPASSATRVLYTTTRQDGSAAVASAVVVVPDGESAAPRTVLAWQHGTTGVAQRCAPSLTAEAVTERNVPGVGEMVRRGWVVVATDYPGQGTAGRYPYLIGQGEGRATLDAVRAARALPAAQAGERVMLWGHSQGGHATLWAGRIAADYAPELEVASVAALSAASDPLALAHAVLDDGASPLGRAITSYVLVPYAQEYPDIRLVDTVHPAGRVFASEAASRCASERGMLVTVLAAVALGDRDALYDLDLEGGPVAERLRENAADGLVPAPLFLGQGADDEVVPIDIQRTLAGQLCAAGRDVEVHEYEGRTHMGVIAGDSPLLPDLFAWVDALDAGEREGVPRGCQS</sequence>
<feature type="transmembrane region" description="Helical" evidence="1">
    <location>
        <begin position="88"/>
        <end position="106"/>
    </location>
</feature>
<dbReference type="PANTHER" id="PTHR34853:SF1">
    <property type="entry name" value="LIPASE 5"/>
    <property type="match status" value="1"/>
</dbReference>
<dbReference type="Pfam" id="PF03583">
    <property type="entry name" value="LIP"/>
    <property type="match status" value="1"/>
</dbReference>
<feature type="transmembrane region" description="Helical" evidence="1">
    <location>
        <begin position="27"/>
        <end position="44"/>
    </location>
</feature>
<feature type="transmembrane region" description="Helical" evidence="1">
    <location>
        <begin position="64"/>
        <end position="82"/>
    </location>
</feature>
<dbReference type="InterPro" id="IPR005152">
    <property type="entry name" value="Lipase_secreted"/>
</dbReference>
<dbReference type="PANTHER" id="PTHR34853">
    <property type="match status" value="1"/>
</dbReference>
<organism evidence="2 3">
    <name type="scientific">Litorihabitans aurantiacus</name>
    <dbReference type="NCBI Taxonomy" id="1930061"/>
    <lineage>
        <taxon>Bacteria</taxon>
        <taxon>Bacillati</taxon>
        <taxon>Actinomycetota</taxon>
        <taxon>Actinomycetes</taxon>
        <taxon>Micrococcales</taxon>
        <taxon>Beutenbergiaceae</taxon>
        <taxon>Litorihabitans</taxon>
    </lineage>
</organism>
<feature type="transmembrane region" description="Helical" evidence="1">
    <location>
        <begin position="174"/>
        <end position="200"/>
    </location>
</feature>
<keyword evidence="1" id="KW-0812">Transmembrane</keyword>
<dbReference type="InterPro" id="IPR005325">
    <property type="entry name" value="DUF308_memb"/>
</dbReference>
<dbReference type="SUPFAM" id="SSF53474">
    <property type="entry name" value="alpha/beta-Hydrolases"/>
    <property type="match status" value="1"/>
</dbReference>